<evidence type="ECO:0000313" key="4">
    <source>
        <dbReference type="Proteomes" id="UP001318401"/>
    </source>
</evidence>
<sequence>MSRELFETFRAKIAIDNSDEIATTYGNITKCLNKEFYGIDSDTRHSRQVGSYGRHTAIKGISDLDMIFELPSELYNEYNRSYDKPQYKLLAKVKNTLAERYPNTVLRVDGQIVSLKFKKYLVELVPAFRNTDGSYTNPDTNNGGSWENCNPVAEKKAINIINNEHNRNPKNLAKMIRSWKNTHGVPMSGMLIDTLVYRFFQQTSRYKNVKFGSYKYLVFDFFEFLVSLDPSKEYWRAPGSNSHVYKKGKFIPKAKKALRKCHEAINNEQIAHEKWREVFGKRFPQPQVAKAALESHDAESSFSDYEQSIEDLYPLNISYDLELDANIEEGNKVINLMSLLTNKIKKDVRIHFIVNGLEDIPSPHEIYWKVRNVGPEAQRRNMLRGQIFKGKKHHDEKADFDGPHYVECYVVKDGFCVARASIPVPI</sequence>
<dbReference type="RefSeq" id="WP_125748371.1">
    <property type="nucleotide sequence ID" value="NZ_CP034367.1"/>
</dbReference>
<dbReference type="Pfam" id="PF18144">
    <property type="entry name" value="SMODS"/>
    <property type="match status" value="1"/>
</dbReference>
<keyword evidence="4" id="KW-1185">Reference proteome</keyword>
<dbReference type="Pfam" id="PF18134">
    <property type="entry name" value="AGS_C"/>
    <property type="match status" value="1"/>
</dbReference>
<gene>
    <name evidence="3" type="ORF">DDR56_08555</name>
</gene>
<evidence type="ECO:0000256" key="1">
    <source>
        <dbReference type="ARBA" id="ARBA00023118"/>
    </source>
</evidence>
<dbReference type="InterPro" id="IPR043519">
    <property type="entry name" value="NT_sf"/>
</dbReference>
<feature type="domain" description="Adenylyl/Guanylyl and SMODS C-terminal sensor" evidence="2">
    <location>
        <begin position="304"/>
        <end position="426"/>
    </location>
</feature>
<name>A0ABX2BDD0_9GAMM</name>
<evidence type="ECO:0000313" key="3">
    <source>
        <dbReference type="EMBL" id="NPT30615.1"/>
    </source>
</evidence>
<comment type="caution">
    <text evidence="3">The sequence shown here is derived from an EMBL/GenBank/DDBJ whole genome shotgun (WGS) entry which is preliminary data.</text>
</comment>
<dbReference type="Proteomes" id="UP001318401">
    <property type="component" value="Unassembled WGS sequence"/>
</dbReference>
<dbReference type="InterPro" id="IPR006116">
    <property type="entry name" value="NT_2-5OAS_ClassI-CCAase"/>
</dbReference>
<keyword evidence="1" id="KW-0051">Antiviral defense</keyword>
<dbReference type="InterPro" id="IPR040511">
    <property type="entry name" value="AGS_C"/>
</dbReference>
<dbReference type="CDD" id="cd05400">
    <property type="entry name" value="NT_2-5OAS_ClassI-CCAase"/>
    <property type="match status" value="1"/>
</dbReference>
<reference evidence="3 4" key="1">
    <citation type="submission" date="2018-04" db="EMBL/GenBank/DDBJ databases">
        <authorList>
            <person name="Li G."/>
            <person name="Du W."/>
            <person name="Bai Y."/>
        </authorList>
    </citation>
    <scope>NUCLEOTIDE SEQUENCE [LARGE SCALE GENOMIC DNA]</scope>
    <source>
        <strain evidence="3 4">YYYZ-3</strain>
    </source>
</reference>
<dbReference type="Gene3D" id="3.30.460.10">
    <property type="entry name" value="Beta Polymerase, domain 2"/>
    <property type="match status" value="1"/>
</dbReference>
<accession>A0ABX2BDD0</accession>
<proteinExistence type="predicted"/>
<dbReference type="EMBL" id="QDKN01000003">
    <property type="protein sequence ID" value="NPT30615.1"/>
    <property type="molecule type" value="Genomic_DNA"/>
</dbReference>
<protein>
    <submittedName>
        <fullName evidence="3">Nucleotidyltransferase</fullName>
    </submittedName>
</protein>
<dbReference type="SUPFAM" id="SSF81301">
    <property type="entry name" value="Nucleotidyltransferase"/>
    <property type="match status" value="1"/>
</dbReference>
<evidence type="ECO:0000259" key="2">
    <source>
        <dbReference type="Pfam" id="PF18134"/>
    </source>
</evidence>
<organism evidence="3 4">
    <name type="scientific">Vreelandella venusta</name>
    <dbReference type="NCBI Taxonomy" id="44935"/>
    <lineage>
        <taxon>Bacteria</taxon>
        <taxon>Pseudomonadati</taxon>
        <taxon>Pseudomonadota</taxon>
        <taxon>Gammaproteobacteria</taxon>
        <taxon>Oceanospirillales</taxon>
        <taxon>Halomonadaceae</taxon>
        <taxon>Vreelandella</taxon>
    </lineage>
</organism>